<accession>A0A0N8GR16</accession>
<evidence type="ECO:0008006" key="3">
    <source>
        <dbReference type="Google" id="ProtNLM"/>
    </source>
</evidence>
<keyword evidence="2" id="KW-1185">Reference proteome</keyword>
<name>A0A0N8GR16_9CHLR</name>
<dbReference type="RefSeq" id="WP_054535521.1">
    <property type="nucleotide sequence ID" value="NZ_LGKP01000025.1"/>
</dbReference>
<dbReference type="Proteomes" id="UP000050277">
    <property type="component" value="Unassembled WGS sequence"/>
</dbReference>
<comment type="caution">
    <text evidence="1">The sequence shown here is derived from an EMBL/GenBank/DDBJ whole genome shotgun (WGS) entry which is preliminary data.</text>
</comment>
<sequence>MQRFFGYVLLVVLMVGLVGCGGGVSDTTIPAPPSSSEYQKGQDPTLDIMVDSFSQSMASNGTSTTNKFYMSTASAEEIKNFYTTEMTKRGWKTIESPSIPDTTSVNFQADNNVAAINMIDMSMAGGTGILVITTGTTVK</sequence>
<protein>
    <recommendedName>
        <fullName evidence="3">Lipoprotein</fullName>
    </recommendedName>
</protein>
<dbReference type="PROSITE" id="PS51257">
    <property type="entry name" value="PROKAR_LIPOPROTEIN"/>
    <property type="match status" value="1"/>
</dbReference>
<organism evidence="1 2">
    <name type="scientific">Herpetosiphon geysericola</name>
    <dbReference type="NCBI Taxonomy" id="70996"/>
    <lineage>
        <taxon>Bacteria</taxon>
        <taxon>Bacillati</taxon>
        <taxon>Chloroflexota</taxon>
        <taxon>Chloroflexia</taxon>
        <taxon>Herpetosiphonales</taxon>
        <taxon>Herpetosiphonaceae</taxon>
        <taxon>Herpetosiphon</taxon>
    </lineage>
</organism>
<dbReference type="AlphaFoldDB" id="A0A0N8GR16"/>
<reference evidence="1 2" key="1">
    <citation type="submission" date="2015-07" db="EMBL/GenBank/DDBJ databases">
        <title>Whole genome sequence of Herpetosiphon geysericola DSM 7119.</title>
        <authorList>
            <person name="Hemp J."/>
            <person name="Ward L.M."/>
            <person name="Pace L.A."/>
            <person name="Fischer W.W."/>
        </authorList>
    </citation>
    <scope>NUCLEOTIDE SEQUENCE [LARGE SCALE GENOMIC DNA]</scope>
    <source>
        <strain evidence="1 2">DSM 7119</strain>
    </source>
</reference>
<dbReference type="EMBL" id="LGKP01000025">
    <property type="protein sequence ID" value="KPL85242.1"/>
    <property type="molecule type" value="Genomic_DNA"/>
</dbReference>
<dbReference type="OrthoDB" id="9839408at2"/>
<gene>
    <name evidence="1" type="ORF">SE18_16280</name>
</gene>
<evidence type="ECO:0000313" key="1">
    <source>
        <dbReference type="EMBL" id="KPL85242.1"/>
    </source>
</evidence>
<proteinExistence type="predicted"/>
<evidence type="ECO:0000313" key="2">
    <source>
        <dbReference type="Proteomes" id="UP000050277"/>
    </source>
</evidence>